<name>A0A0N0IB61_9GAMM</name>
<gene>
    <name evidence="1" type="ORF">M992_0922</name>
</gene>
<keyword evidence="2" id="KW-1185">Reference proteome</keyword>
<dbReference type="Proteomes" id="UP000053226">
    <property type="component" value="Unassembled WGS sequence"/>
</dbReference>
<reference evidence="1 2" key="1">
    <citation type="submission" date="2015-07" db="EMBL/GenBank/DDBJ databases">
        <title>ATOL: Assembling a taxonomically balanced genome-scale reconstruction of the evolutionary history of the Enterobacteriaceae.</title>
        <authorList>
            <person name="Plunkett G.III."/>
            <person name="Neeno-Eckwall E.C."/>
            <person name="Glasner J.D."/>
            <person name="Perna N.T."/>
        </authorList>
    </citation>
    <scope>NUCLEOTIDE SEQUENCE [LARGE SCALE GENOMIC DNA]</scope>
    <source>
        <strain evidence="1 2">ATCC 35017</strain>
    </source>
</reference>
<sequence length="72" mass="7749">MSIAQIKQALAKCGQLEPHQNDDERAQLAAKAVGLYLNQGVYNPPITFGGYRLSIVKTPELEYNIVAGGAFG</sequence>
<dbReference type="OrthoDB" id="6050435at2"/>
<evidence type="ECO:0000313" key="2">
    <source>
        <dbReference type="Proteomes" id="UP000053226"/>
    </source>
</evidence>
<accession>A0A0N0IB61</accession>
<dbReference type="AlphaFoldDB" id="A0A0N0IB61"/>
<dbReference type="GeneID" id="79718382"/>
<evidence type="ECO:0000313" key="1">
    <source>
        <dbReference type="EMBL" id="KPD03632.1"/>
    </source>
</evidence>
<protein>
    <submittedName>
        <fullName evidence="1">Uncharacterized protein</fullName>
    </submittedName>
</protein>
<dbReference type="EMBL" id="LGAA01000009">
    <property type="protein sequence ID" value="KPD03632.1"/>
    <property type="molecule type" value="Genomic_DNA"/>
</dbReference>
<proteinExistence type="predicted"/>
<comment type="caution">
    <text evidence="1">The sequence shown here is derived from an EMBL/GenBank/DDBJ whole genome shotgun (WGS) entry which is preliminary data.</text>
</comment>
<organism evidence="1 2">
    <name type="scientific">Moellerella wisconsensis ATCC 35017</name>
    <dbReference type="NCBI Taxonomy" id="1354267"/>
    <lineage>
        <taxon>Bacteria</taxon>
        <taxon>Pseudomonadati</taxon>
        <taxon>Pseudomonadota</taxon>
        <taxon>Gammaproteobacteria</taxon>
        <taxon>Enterobacterales</taxon>
        <taxon>Morganellaceae</taxon>
        <taxon>Moellerella</taxon>
    </lineage>
</organism>
<dbReference type="RefSeq" id="WP_053907512.1">
    <property type="nucleotide sequence ID" value="NZ_CAWMUS010000009.1"/>
</dbReference>